<dbReference type="PANTHER" id="PTHR23334">
    <property type="entry name" value="CCAAT/ENHANCER BINDING PROTEIN"/>
    <property type="match status" value="1"/>
</dbReference>
<proteinExistence type="inferred from homology"/>
<evidence type="ECO:0000256" key="6">
    <source>
        <dbReference type="ARBA" id="ARBA00023242"/>
    </source>
</evidence>
<evidence type="ECO:0000313" key="9">
    <source>
        <dbReference type="EMBL" id="PVD21041.1"/>
    </source>
</evidence>
<dbReference type="InterPro" id="IPR031106">
    <property type="entry name" value="C/EBP"/>
</dbReference>
<keyword evidence="4" id="KW-0238">DNA-binding</keyword>
<dbReference type="InterPro" id="IPR004827">
    <property type="entry name" value="bZIP"/>
</dbReference>
<evidence type="ECO:0000313" key="10">
    <source>
        <dbReference type="Proteomes" id="UP000245119"/>
    </source>
</evidence>
<feature type="domain" description="BZIP" evidence="8">
    <location>
        <begin position="35"/>
        <end position="98"/>
    </location>
</feature>
<dbReference type="PROSITE" id="PS50217">
    <property type="entry name" value="BZIP"/>
    <property type="match status" value="1"/>
</dbReference>
<sequence length="141" mass="16074">MAPRKNYDSSGSENQGEGRSRSNSGSKRMLPEKESEDYKKRRERNNIAVRKSRQLSRMKAKITQEKVSKLREENQKLEQRVQILSKELSVLRDLFLSSAETSAANSVPENTFQGKVGNSYEFDQVFENKAAVQTDHKCSTA</sequence>
<keyword evidence="5" id="KW-0804">Transcription</keyword>
<comment type="similarity">
    <text evidence="2">Belongs to the bZIP family. C/EBP subfamily.</text>
</comment>
<dbReference type="OrthoDB" id="10039716at2759"/>
<gene>
    <name evidence="9" type="ORF">C0Q70_19207</name>
</gene>
<evidence type="ECO:0000256" key="2">
    <source>
        <dbReference type="ARBA" id="ARBA00006951"/>
    </source>
</evidence>
<comment type="caution">
    <text evidence="9">The sequence shown here is derived from an EMBL/GenBank/DDBJ whole genome shotgun (WGS) entry which is preliminary data.</text>
</comment>
<comment type="subcellular location">
    <subcellularLocation>
        <location evidence="1">Nucleus</location>
    </subcellularLocation>
</comment>
<reference evidence="9 10" key="1">
    <citation type="submission" date="2018-04" db="EMBL/GenBank/DDBJ databases">
        <title>The genome of golden apple snail Pomacea canaliculata provides insight into stress tolerance and invasive adaptation.</title>
        <authorList>
            <person name="Liu C."/>
            <person name="Liu B."/>
            <person name="Ren Y."/>
            <person name="Zhang Y."/>
            <person name="Wang H."/>
            <person name="Li S."/>
            <person name="Jiang F."/>
            <person name="Yin L."/>
            <person name="Zhang G."/>
            <person name="Qian W."/>
            <person name="Fan W."/>
        </authorList>
    </citation>
    <scope>NUCLEOTIDE SEQUENCE [LARGE SCALE GENOMIC DNA]</scope>
    <source>
        <strain evidence="9">SZHN2017</strain>
        <tissue evidence="9">Muscle</tissue>
    </source>
</reference>
<evidence type="ECO:0000256" key="7">
    <source>
        <dbReference type="SAM" id="MobiDB-lite"/>
    </source>
</evidence>
<keyword evidence="3" id="KW-0805">Transcription regulation</keyword>
<dbReference type="Pfam" id="PF07716">
    <property type="entry name" value="bZIP_2"/>
    <property type="match status" value="1"/>
</dbReference>
<dbReference type="OMA" id="PEWWEAL"/>
<evidence type="ECO:0000256" key="3">
    <source>
        <dbReference type="ARBA" id="ARBA00023015"/>
    </source>
</evidence>
<dbReference type="SUPFAM" id="SSF57959">
    <property type="entry name" value="Leucine zipper domain"/>
    <property type="match status" value="1"/>
</dbReference>
<name>A0A2T7NIN7_POMCA</name>
<dbReference type="AlphaFoldDB" id="A0A2T7NIN7"/>
<keyword evidence="10" id="KW-1185">Reference proteome</keyword>
<dbReference type="GO" id="GO:0000981">
    <property type="term" value="F:DNA-binding transcription factor activity, RNA polymerase II-specific"/>
    <property type="evidence" value="ECO:0007669"/>
    <property type="project" value="TreeGrafter"/>
</dbReference>
<evidence type="ECO:0000256" key="1">
    <source>
        <dbReference type="ARBA" id="ARBA00004123"/>
    </source>
</evidence>
<feature type="compositionally biased region" description="Basic residues" evidence="7">
    <location>
        <begin position="50"/>
        <end position="60"/>
    </location>
</feature>
<feature type="compositionally biased region" description="Basic and acidic residues" evidence="7">
    <location>
        <begin position="29"/>
        <end position="40"/>
    </location>
</feature>
<dbReference type="GO" id="GO:0005634">
    <property type="term" value="C:nucleus"/>
    <property type="evidence" value="ECO:0007669"/>
    <property type="project" value="UniProtKB-SubCell"/>
</dbReference>
<dbReference type="Proteomes" id="UP000245119">
    <property type="component" value="Linkage Group LG12"/>
</dbReference>
<dbReference type="STRING" id="400727.A0A2T7NIN7"/>
<feature type="compositionally biased region" description="Polar residues" evidence="7">
    <location>
        <begin position="8"/>
        <end position="26"/>
    </location>
</feature>
<protein>
    <recommendedName>
        <fullName evidence="8">BZIP domain-containing protein</fullName>
    </recommendedName>
</protein>
<evidence type="ECO:0000259" key="8">
    <source>
        <dbReference type="PROSITE" id="PS50217"/>
    </source>
</evidence>
<organism evidence="9 10">
    <name type="scientific">Pomacea canaliculata</name>
    <name type="common">Golden apple snail</name>
    <dbReference type="NCBI Taxonomy" id="400727"/>
    <lineage>
        <taxon>Eukaryota</taxon>
        <taxon>Metazoa</taxon>
        <taxon>Spiralia</taxon>
        <taxon>Lophotrochozoa</taxon>
        <taxon>Mollusca</taxon>
        <taxon>Gastropoda</taxon>
        <taxon>Caenogastropoda</taxon>
        <taxon>Architaenioglossa</taxon>
        <taxon>Ampullarioidea</taxon>
        <taxon>Ampullariidae</taxon>
        <taxon>Pomacea</taxon>
    </lineage>
</organism>
<feature type="region of interest" description="Disordered" evidence="7">
    <location>
        <begin position="1"/>
        <end position="61"/>
    </location>
</feature>
<keyword evidence="6" id="KW-0539">Nucleus</keyword>
<dbReference type="SMART" id="SM00338">
    <property type="entry name" value="BRLZ"/>
    <property type="match status" value="1"/>
</dbReference>
<accession>A0A2T7NIN7</accession>
<evidence type="ECO:0000256" key="5">
    <source>
        <dbReference type="ARBA" id="ARBA00023163"/>
    </source>
</evidence>
<dbReference type="GO" id="GO:0006351">
    <property type="term" value="P:DNA-templated transcription"/>
    <property type="evidence" value="ECO:0007669"/>
    <property type="project" value="InterPro"/>
</dbReference>
<dbReference type="EMBL" id="PZQS01000012">
    <property type="protein sequence ID" value="PVD21041.1"/>
    <property type="molecule type" value="Genomic_DNA"/>
</dbReference>
<dbReference type="PANTHER" id="PTHR23334:SF69">
    <property type="entry name" value="CCAAT_ENHANCER-BINDING PROTEIN GAMMA"/>
    <property type="match status" value="1"/>
</dbReference>
<dbReference type="InterPro" id="IPR046347">
    <property type="entry name" value="bZIP_sf"/>
</dbReference>
<dbReference type="GO" id="GO:0000978">
    <property type="term" value="F:RNA polymerase II cis-regulatory region sequence-specific DNA binding"/>
    <property type="evidence" value="ECO:0007669"/>
    <property type="project" value="TreeGrafter"/>
</dbReference>
<evidence type="ECO:0000256" key="4">
    <source>
        <dbReference type="ARBA" id="ARBA00023125"/>
    </source>
</evidence>
<dbReference type="Gene3D" id="1.20.5.170">
    <property type="match status" value="1"/>
</dbReference>